<feature type="region of interest" description="Disordered" evidence="1">
    <location>
        <begin position="20"/>
        <end position="44"/>
    </location>
</feature>
<dbReference type="Proteomes" id="UP000318055">
    <property type="component" value="Chromosome"/>
</dbReference>
<protein>
    <recommendedName>
        <fullName evidence="5">DUF3617 family protein</fullName>
    </recommendedName>
</protein>
<evidence type="ECO:0000256" key="1">
    <source>
        <dbReference type="SAM" id="MobiDB-lite"/>
    </source>
</evidence>
<name>A0A518RJM6_9SPHN</name>
<feature type="compositionally biased region" description="Low complexity" evidence="1">
    <location>
        <begin position="20"/>
        <end position="30"/>
    </location>
</feature>
<keyword evidence="4" id="KW-1185">Reference proteome</keyword>
<sequence length="168" mass="16647">MRILMLTAFAVLAACSPAPAPPANDSAGDPVPIESPRAPAPTPAPSPIALQAVTESAVGTLEGELRCAFLSDEGMLLLAGAADVGADKRATAVVMRAGKPVGLTASETGGFDALSRGGAFTGEGLTASLTRGAERPTDHEGSGHTATLSIEGTGLAARAIDGVWECGP</sequence>
<dbReference type="KEGG" id="ssua:FPZ54_17535"/>
<keyword evidence="2" id="KW-0732">Signal</keyword>
<proteinExistence type="predicted"/>
<feature type="signal peptide" evidence="2">
    <location>
        <begin position="1"/>
        <end position="20"/>
    </location>
</feature>
<organism evidence="3 4">
    <name type="scientific">Sphingomonas suaedae</name>
    <dbReference type="NCBI Taxonomy" id="2599297"/>
    <lineage>
        <taxon>Bacteria</taxon>
        <taxon>Pseudomonadati</taxon>
        <taxon>Pseudomonadota</taxon>
        <taxon>Alphaproteobacteria</taxon>
        <taxon>Sphingomonadales</taxon>
        <taxon>Sphingomonadaceae</taxon>
        <taxon>Sphingomonas</taxon>
    </lineage>
</organism>
<dbReference type="AlphaFoldDB" id="A0A518RJM6"/>
<evidence type="ECO:0000313" key="4">
    <source>
        <dbReference type="Proteomes" id="UP000318055"/>
    </source>
</evidence>
<evidence type="ECO:0008006" key="5">
    <source>
        <dbReference type="Google" id="ProtNLM"/>
    </source>
</evidence>
<evidence type="ECO:0000313" key="3">
    <source>
        <dbReference type="EMBL" id="QDX27631.1"/>
    </source>
</evidence>
<dbReference type="RefSeq" id="WP_145849106.1">
    <property type="nucleotide sequence ID" value="NZ_CP042239.1"/>
</dbReference>
<dbReference type="PROSITE" id="PS51257">
    <property type="entry name" value="PROKAR_LIPOPROTEIN"/>
    <property type="match status" value="1"/>
</dbReference>
<reference evidence="3 4" key="1">
    <citation type="submission" date="2019-07" db="EMBL/GenBank/DDBJ databases">
        <title>Sphingomonas alkalisoli sp. nov., isolated from rhizosphere soil of Suaedae salsa.</title>
        <authorList>
            <person name="Zhang H."/>
            <person name="Xu L."/>
            <person name="Zhang J.-X."/>
            <person name="Sun J.-Q."/>
        </authorList>
    </citation>
    <scope>NUCLEOTIDE SEQUENCE [LARGE SCALE GENOMIC DNA]</scope>
    <source>
        <strain evidence="3 4">XS-10</strain>
    </source>
</reference>
<evidence type="ECO:0000256" key="2">
    <source>
        <dbReference type="SAM" id="SignalP"/>
    </source>
</evidence>
<gene>
    <name evidence="3" type="ORF">FPZ54_17535</name>
</gene>
<dbReference type="OrthoDB" id="7426452at2"/>
<feature type="chain" id="PRO_5021863880" description="DUF3617 family protein" evidence="2">
    <location>
        <begin position="21"/>
        <end position="168"/>
    </location>
</feature>
<accession>A0A518RJM6</accession>
<dbReference type="EMBL" id="CP042239">
    <property type="protein sequence ID" value="QDX27631.1"/>
    <property type="molecule type" value="Genomic_DNA"/>
</dbReference>